<reference evidence="3 4" key="1">
    <citation type="submission" date="2019-06" db="EMBL/GenBank/DDBJ databases">
        <title>A novel bacterium of genus Pontibacter, isolated from marine sediment.</title>
        <authorList>
            <person name="Huang H."/>
            <person name="Mo K."/>
            <person name="Hu Y."/>
        </authorList>
    </citation>
    <scope>NUCLEOTIDE SEQUENCE [LARGE SCALE GENOMIC DNA]</scope>
    <source>
        <strain evidence="3 4">HB172049</strain>
    </source>
</reference>
<keyword evidence="4" id="KW-1185">Reference proteome</keyword>
<feature type="chain" id="PRO_5021497321" description="Entericidin" evidence="2">
    <location>
        <begin position="21"/>
        <end position="73"/>
    </location>
</feature>
<keyword evidence="2" id="KW-0732">Signal</keyword>
<evidence type="ECO:0000256" key="2">
    <source>
        <dbReference type="SAM" id="SignalP"/>
    </source>
</evidence>
<proteinExistence type="predicted"/>
<comment type="caution">
    <text evidence="3">The sequence shown here is derived from an EMBL/GenBank/DDBJ whole genome shotgun (WGS) entry which is preliminary data.</text>
</comment>
<organism evidence="3 4">
    <name type="scientific">Pontibacter mangrovi</name>
    <dbReference type="NCBI Taxonomy" id="2589816"/>
    <lineage>
        <taxon>Bacteria</taxon>
        <taxon>Pseudomonadati</taxon>
        <taxon>Bacteroidota</taxon>
        <taxon>Cytophagia</taxon>
        <taxon>Cytophagales</taxon>
        <taxon>Hymenobacteraceae</taxon>
        <taxon>Pontibacter</taxon>
    </lineage>
</organism>
<protein>
    <recommendedName>
        <fullName evidence="5">Entericidin</fullName>
    </recommendedName>
</protein>
<dbReference type="Proteomes" id="UP000316727">
    <property type="component" value="Unassembled WGS sequence"/>
</dbReference>
<evidence type="ECO:0000313" key="4">
    <source>
        <dbReference type="Proteomes" id="UP000316727"/>
    </source>
</evidence>
<dbReference type="AlphaFoldDB" id="A0A501W5S6"/>
<evidence type="ECO:0000313" key="3">
    <source>
        <dbReference type="EMBL" id="TPE45253.1"/>
    </source>
</evidence>
<dbReference type="EMBL" id="VFRQ01000002">
    <property type="protein sequence ID" value="TPE45253.1"/>
    <property type="molecule type" value="Genomic_DNA"/>
</dbReference>
<name>A0A501W5S6_9BACT</name>
<evidence type="ECO:0000256" key="1">
    <source>
        <dbReference type="SAM" id="MobiDB-lite"/>
    </source>
</evidence>
<sequence length="73" mass="7664">MKSKYAFVMATAMMAATAFTSCSNENTTGVDTDGATQAEDMDNSTRMDEVTADTMNNAGSGTMGDTISTDMNQ</sequence>
<feature type="compositionally biased region" description="Polar residues" evidence="1">
    <location>
        <begin position="53"/>
        <end position="73"/>
    </location>
</feature>
<dbReference type="PROSITE" id="PS51257">
    <property type="entry name" value="PROKAR_LIPOPROTEIN"/>
    <property type="match status" value="1"/>
</dbReference>
<accession>A0A501W5S6</accession>
<feature type="signal peptide" evidence="2">
    <location>
        <begin position="1"/>
        <end position="20"/>
    </location>
</feature>
<evidence type="ECO:0008006" key="5">
    <source>
        <dbReference type="Google" id="ProtNLM"/>
    </source>
</evidence>
<gene>
    <name evidence="3" type="ORF">FJM65_04230</name>
</gene>
<dbReference type="RefSeq" id="WP_140619786.1">
    <property type="nucleotide sequence ID" value="NZ_VFRQ01000002.1"/>
</dbReference>
<feature type="region of interest" description="Disordered" evidence="1">
    <location>
        <begin position="23"/>
        <end position="73"/>
    </location>
</feature>